<evidence type="ECO:0000313" key="1">
    <source>
        <dbReference type="EMBL" id="MBU3853792.1"/>
    </source>
</evidence>
<accession>A0A9E2P1K7</accession>
<comment type="caution">
    <text evidence="1">The sequence shown here is derived from an EMBL/GenBank/DDBJ whole genome shotgun (WGS) entry which is preliminary data.</text>
</comment>
<organism evidence="1 2">
    <name type="scientific">Candidatus Paraprevotella stercoravium</name>
    <dbReference type="NCBI Taxonomy" id="2838725"/>
    <lineage>
        <taxon>Bacteria</taxon>
        <taxon>Pseudomonadati</taxon>
        <taxon>Bacteroidota</taxon>
        <taxon>Bacteroidia</taxon>
        <taxon>Bacteroidales</taxon>
        <taxon>Prevotellaceae</taxon>
        <taxon>Paraprevotella</taxon>
    </lineage>
</organism>
<dbReference type="EMBL" id="JAHLFU010000176">
    <property type="protein sequence ID" value="MBU3853792.1"/>
    <property type="molecule type" value="Genomic_DNA"/>
</dbReference>
<gene>
    <name evidence="1" type="ORF">H9789_08265</name>
</gene>
<name>A0A9E2P1K7_9BACT</name>
<evidence type="ECO:0000313" key="2">
    <source>
        <dbReference type="Proteomes" id="UP000823865"/>
    </source>
</evidence>
<protein>
    <submittedName>
        <fullName evidence="1">Uncharacterized protein</fullName>
    </submittedName>
</protein>
<proteinExistence type="predicted"/>
<reference evidence="1" key="1">
    <citation type="journal article" date="2021" name="PeerJ">
        <title>Extensive microbial diversity within the chicken gut microbiome revealed by metagenomics and culture.</title>
        <authorList>
            <person name="Gilroy R."/>
            <person name="Ravi A."/>
            <person name="Getino M."/>
            <person name="Pursley I."/>
            <person name="Horton D.L."/>
            <person name="Alikhan N.F."/>
            <person name="Baker D."/>
            <person name="Gharbi K."/>
            <person name="Hall N."/>
            <person name="Watson M."/>
            <person name="Adriaenssens E.M."/>
            <person name="Foster-Nyarko E."/>
            <person name="Jarju S."/>
            <person name="Secka A."/>
            <person name="Antonio M."/>
            <person name="Oren A."/>
            <person name="Chaudhuri R.R."/>
            <person name="La Ragione R."/>
            <person name="Hildebrand F."/>
            <person name="Pallen M.J."/>
        </authorList>
    </citation>
    <scope>NUCLEOTIDE SEQUENCE</scope>
    <source>
        <strain evidence="1">G3-2149</strain>
    </source>
</reference>
<reference evidence="1" key="2">
    <citation type="submission" date="2021-04" db="EMBL/GenBank/DDBJ databases">
        <authorList>
            <person name="Gilroy R."/>
        </authorList>
    </citation>
    <scope>NUCLEOTIDE SEQUENCE</scope>
    <source>
        <strain evidence="1">G3-2149</strain>
    </source>
</reference>
<dbReference type="AlphaFoldDB" id="A0A9E2P1K7"/>
<sequence>MNDKEENMIITITDSDGKETEATVTAIDEEDNDTEITEGILYEDDIPMMLSEMQGTIDIERGTLRMYIDMNESSYEEDSQSTEYVFEDDSLMVDIPSLTAYYSSETDYFADLNYSLYNEPLQTNS</sequence>
<dbReference type="Proteomes" id="UP000823865">
    <property type="component" value="Unassembled WGS sequence"/>
</dbReference>